<accession>A0ABV9KJC9</accession>
<feature type="compositionally biased region" description="Basic and acidic residues" evidence="1">
    <location>
        <begin position="1"/>
        <end position="10"/>
    </location>
</feature>
<feature type="region of interest" description="Disordered" evidence="1">
    <location>
        <begin position="1"/>
        <end position="23"/>
    </location>
</feature>
<sequence length="74" mass="7808">MKEEHAHEEAPEGPAGGADGPEVDHLVELDVSVLVGDGDNRVGHFDQLFPGHFHQVGAGLFGLFGGVVSDDDQF</sequence>
<dbReference type="RefSeq" id="WP_380718996.1">
    <property type="nucleotide sequence ID" value="NZ_JBHSGI010000024.1"/>
</dbReference>
<reference evidence="3" key="1">
    <citation type="journal article" date="2019" name="Int. J. Syst. Evol. Microbiol.">
        <title>The Global Catalogue of Microorganisms (GCM) 10K type strain sequencing project: providing services to taxonomists for standard genome sequencing and annotation.</title>
        <authorList>
            <consortium name="The Broad Institute Genomics Platform"/>
            <consortium name="The Broad Institute Genome Sequencing Center for Infectious Disease"/>
            <person name="Wu L."/>
            <person name="Ma J."/>
        </authorList>
    </citation>
    <scope>NUCLEOTIDE SEQUENCE [LARGE SCALE GENOMIC DNA]</scope>
    <source>
        <strain evidence="3">CGMCC 4.7283</strain>
    </source>
</reference>
<evidence type="ECO:0000313" key="2">
    <source>
        <dbReference type="EMBL" id="MFC4670222.1"/>
    </source>
</evidence>
<proteinExistence type="predicted"/>
<evidence type="ECO:0000256" key="1">
    <source>
        <dbReference type="SAM" id="MobiDB-lite"/>
    </source>
</evidence>
<dbReference type="EMBL" id="JBHSGI010000024">
    <property type="protein sequence ID" value="MFC4670222.1"/>
    <property type="molecule type" value="Genomic_DNA"/>
</dbReference>
<comment type="caution">
    <text evidence="2">The sequence shown here is derived from an EMBL/GenBank/DDBJ whole genome shotgun (WGS) entry which is preliminary data.</text>
</comment>
<evidence type="ECO:0000313" key="3">
    <source>
        <dbReference type="Proteomes" id="UP001595973"/>
    </source>
</evidence>
<keyword evidence="3" id="KW-1185">Reference proteome</keyword>
<protein>
    <submittedName>
        <fullName evidence="2">Uncharacterized protein</fullName>
    </submittedName>
</protein>
<dbReference type="Proteomes" id="UP001595973">
    <property type="component" value="Unassembled WGS sequence"/>
</dbReference>
<organism evidence="2 3">
    <name type="scientific">Seohaeicola nanhaiensis</name>
    <dbReference type="NCBI Taxonomy" id="1387282"/>
    <lineage>
        <taxon>Bacteria</taxon>
        <taxon>Pseudomonadati</taxon>
        <taxon>Pseudomonadota</taxon>
        <taxon>Alphaproteobacteria</taxon>
        <taxon>Rhodobacterales</taxon>
        <taxon>Roseobacteraceae</taxon>
        <taxon>Seohaeicola</taxon>
    </lineage>
</organism>
<name>A0ABV9KJC9_9RHOB</name>
<gene>
    <name evidence="2" type="ORF">ACFO5X_16780</name>
</gene>